<keyword evidence="3" id="KW-1185">Reference proteome</keyword>
<organism evidence="2 3">
    <name type="scientific">Rhizopus oryzae</name>
    <name type="common">Mucormycosis agent</name>
    <name type="synonym">Rhizopus arrhizus var. delemar</name>
    <dbReference type="NCBI Taxonomy" id="64495"/>
    <lineage>
        <taxon>Eukaryota</taxon>
        <taxon>Fungi</taxon>
        <taxon>Fungi incertae sedis</taxon>
        <taxon>Mucoromycota</taxon>
        <taxon>Mucoromycotina</taxon>
        <taxon>Mucoromycetes</taxon>
        <taxon>Mucorales</taxon>
        <taxon>Mucorineae</taxon>
        <taxon>Rhizopodaceae</taxon>
        <taxon>Rhizopus</taxon>
    </lineage>
</organism>
<gene>
    <name evidence="2" type="ORF">G6F64_004700</name>
</gene>
<accession>A0A9P7BTH5</accession>
<name>A0A9P7BTH5_RHIOR</name>
<dbReference type="Proteomes" id="UP000716291">
    <property type="component" value="Unassembled WGS sequence"/>
</dbReference>
<comment type="caution">
    <text evidence="2">The sequence shown here is derived from an EMBL/GenBank/DDBJ whole genome shotgun (WGS) entry which is preliminary data.</text>
</comment>
<feature type="compositionally biased region" description="Acidic residues" evidence="1">
    <location>
        <begin position="41"/>
        <end position="56"/>
    </location>
</feature>
<dbReference type="EMBL" id="JAANQT010000531">
    <property type="protein sequence ID" value="KAG1310251.1"/>
    <property type="molecule type" value="Genomic_DNA"/>
</dbReference>
<proteinExistence type="predicted"/>
<dbReference type="AlphaFoldDB" id="A0A9P7BTH5"/>
<evidence type="ECO:0000313" key="3">
    <source>
        <dbReference type="Proteomes" id="UP000716291"/>
    </source>
</evidence>
<evidence type="ECO:0000313" key="2">
    <source>
        <dbReference type="EMBL" id="KAG1310251.1"/>
    </source>
</evidence>
<feature type="region of interest" description="Disordered" evidence="1">
    <location>
        <begin position="1"/>
        <end position="68"/>
    </location>
</feature>
<protein>
    <submittedName>
        <fullName evidence="2">Uncharacterized protein</fullName>
    </submittedName>
</protein>
<dbReference type="OrthoDB" id="419694at2759"/>
<sequence length="162" mass="18525">MEHVTILLQDNTSNITATTTEGEEEEHSQTIITDVQNAGADIEDDDDDEEEEEEYVEEHNDNPTTEDEVVVIRSESPPPAFSIPSTSHEAPPSYETSIFSSIKALNHKIRLYEFYINNRHKSTKWLSKRQTWLSREPNSTEQVAYQLVQLEMALLWTAVSEA</sequence>
<evidence type="ECO:0000256" key="1">
    <source>
        <dbReference type="SAM" id="MobiDB-lite"/>
    </source>
</evidence>
<reference evidence="2" key="1">
    <citation type="journal article" date="2020" name="Microb. Genom.">
        <title>Genetic diversity of clinical and environmental Mucorales isolates obtained from an investigation of mucormycosis cases among solid organ transplant recipients.</title>
        <authorList>
            <person name="Nguyen M.H."/>
            <person name="Kaul D."/>
            <person name="Muto C."/>
            <person name="Cheng S.J."/>
            <person name="Richter R.A."/>
            <person name="Bruno V.M."/>
            <person name="Liu G."/>
            <person name="Beyhan S."/>
            <person name="Sundermann A.J."/>
            <person name="Mounaud S."/>
            <person name="Pasculle A.W."/>
            <person name="Nierman W.C."/>
            <person name="Driscoll E."/>
            <person name="Cumbie R."/>
            <person name="Clancy C.J."/>
            <person name="Dupont C.L."/>
        </authorList>
    </citation>
    <scope>NUCLEOTIDE SEQUENCE</scope>
    <source>
        <strain evidence="2">GL11</strain>
    </source>
</reference>